<dbReference type="RefSeq" id="WP_259858705.1">
    <property type="nucleotide sequence ID" value="NZ_BAAAST010000028.1"/>
</dbReference>
<dbReference type="Proteomes" id="UP001059617">
    <property type="component" value="Chromosome"/>
</dbReference>
<keyword evidence="2" id="KW-1185">Reference proteome</keyword>
<dbReference type="EMBL" id="CP073720">
    <property type="protein sequence ID" value="UWP80942.1"/>
    <property type="molecule type" value="Genomic_DNA"/>
</dbReference>
<dbReference type="Gene3D" id="1.10.357.10">
    <property type="entry name" value="Tetracycline Repressor, domain 2"/>
    <property type="match status" value="1"/>
</dbReference>
<proteinExistence type="predicted"/>
<evidence type="ECO:0000313" key="2">
    <source>
        <dbReference type="Proteomes" id="UP001059617"/>
    </source>
</evidence>
<accession>A0ABY5VT64</accession>
<evidence type="ECO:0008006" key="3">
    <source>
        <dbReference type="Google" id="ProtNLM"/>
    </source>
</evidence>
<gene>
    <name evidence="1" type="ORF">Dfulv_38310</name>
</gene>
<reference evidence="1" key="1">
    <citation type="submission" date="2021-04" db="EMBL/GenBank/DDBJ databases">
        <authorList>
            <person name="Hartkoorn R.C."/>
            <person name="Beaudoing E."/>
            <person name="Hot D."/>
        </authorList>
    </citation>
    <scope>NUCLEOTIDE SEQUENCE</scope>
    <source>
        <strain evidence="1">NRRL B-16292</strain>
    </source>
</reference>
<sequence>MAMFRRDSRLVHDELTALAATAPDAREALRRWIERYLGLTAEPHRCRILTMVSDELLRTSGYIVERARAAHDHRTAIAEILARGRQDGTLPWADPEPDARTILAALSGSFQSLMLGTFELTAESAAAQLTAFTFRALGART</sequence>
<reference evidence="1" key="2">
    <citation type="submission" date="2022-09" db="EMBL/GenBank/DDBJ databases">
        <title>Biosynthetic gene clusters of Dactylosporangioum fulvum.</title>
        <authorList>
            <person name="Caradec T."/>
        </authorList>
    </citation>
    <scope>NUCLEOTIDE SEQUENCE</scope>
    <source>
        <strain evidence="1">NRRL B-16292</strain>
    </source>
</reference>
<protein>
    <recommendedName>
        <fullName evidence="3">TetR family transcriptional regulator</fullName>
    </recommendedName>
</protein>
<organism evidence="1 2">
    <name type="scientific">Dactylosporangium fulvum</name>
    <dbReference type="NCBI Taxonomy" id="53359"/>
    <lineage>
        <taxon>Bacteria</taxon>
        <taxon>Bacillati</taxon>
        <taxon>Actinomycetota</taxon>
        <taxon>Actinomycetes</taxon>
        <taxon>Micromonosporales</taxon>
        <taxon>Micromonosporaceae</taxon>
        <taxon>Dactylosporangium</taxon>
    </lineage>
</organism>
<name>A0ABY5VT64_9ACTN</name>
<dbReference type="InterPro" id="IPR036271">
    <property type="entry name" value="Tet_transcr_reg_TetR-rel_C_sf"/>
</dbReference>
<dbReference type="SUPFAM" id="SSF48498">
    <property type="entry name" value="Tetracyclin repressor-like, C-terminal domain"/>
    <property type="match status" value="1"/>
</dbReference>
<evidence type="ECO:0000313" key="1">
    <source>
        <dbReference type="EMBL" id="UWP80942.1"/>
    </source>
</evidence>